<comment type="function">
    <text evidence="7">Catalyzes the transfer of the diacylglyceryl group from phosphatidylglycerol to the sulfhydryl group of the N-terminal cysteine of a prolipoprotein, the first step in the formation of mature lipoproteins.</text>
</comment>
<feature type="binding site" evidence="7">
    <location>
        <position position="151"/>
    </location>
    <ligand>
        <name>a 1,2-diacyl-sn-glycero-3-phospho-(1'-sn-glycerol)</name>
        <dbReference type="ChEBI" id="CHEBI:64716"/>
    </ligand>
</feature>
<feature type="transmembrane region" description="Helical" evidence="7">
    <location>
        <begin position="108"/>
        <end position="127"/>
    </location>
</feature>
<reference evidence="8 9" key="1">
    <citation type="submission" date="2019-10" db="EMBL/GenBank/DDBJ databases">
        <title>Cognatihalovulum marinum gen. nov. sp. nov., a new member of the family Rhodobacteraceae isolated from deep seawater of the Northwest Indian Ocean.</title>
        <authorList>
            <person name="Ruan C."/>
            <person name="Wang J."/>
            <person name="Zheng X."/>
            <person name="Song L."/>
            <person name="Zhu Y."/>
            <person name="Huang Y."/>
            <person name="Lu Z."/>
            <person name="Du W."/>
            <person name="Huang L."/>
            <person name="Dai X."/>
        </authorList>
    </citation>
    <scope>NUCLEOTIDE SEQUENCE [LARGE SCALE GENOMIC DNA]</scope>
    <source>
        <strain evidence="8 9">2CG4</strain>
    </source>
</reference>
<comment type="similarity">
    <text evidence="1 7">Belongs to the Lgt family.</text>
</comment>
<evidence type="ECO:0000313" key="9">
    <source>
        <dbReference type="Proteomes" id="UP000474957"/>
    </source>
</evidence>
<dbReference type="RefSeq" id="WP_154446178.1">
    <property type="nucleotide sequence ID" value="NZ_WIND01000005.1"/>
</dbReference>
<dbReference type="PROSITE" id="PS01311">
    <property type="entry name" value="LGT"/>
    <property type="match status" value="1"/>
</dbReference>
<comment type="caution">
    <text evidence="8">The sequence shown here is derived from an EMBL/GenBank/DDBJ whole genome shotgun (WGS) entry which is preliminary data.</text>
</comment>
<protein>
    <recommendedName>
        <fullName evidence="7">Phosphatidylglycerol--prolipoprotein diacylglyceryl transferase</fullName>
        <ecNumber evidence="7">2.5.1.145</ecNumber>
    </recommendedName>
</protein>
<dbReference type="EMBL" id="WIND01000005">
    <property type="protein sequence ID" value="MSU89691.1"/>
    <property type="molecule type" value="Genomic_DNA"/>
</dbReference>
<evidence type="ECO:0000256" key="5">
    <source>
        <dbReference type="ARBA" id="ARBA00022989"/>
    </source>
</evidence>
<dbReference type="GO" id="GO:0042158">
    <property type="term" value="P:lipoprotein biosynthetic process"/>
    <property type="evidence" value="ECO:0007669"/>
    <property type="project" value="UniProtKB-UniRule"/>
</dbReference>
<evidence type="ECO:0000256" key="2">
    <source>
        <dbReference type="ARBA" id="ARBA00022475"/>
    </source>
</evidence>
<feature type="transmembrane region" description="Helical" evidence="7">
    <location>
        <begin position="266"/>
        <end position="288"/>
    </location>
</feature>
<comment type="subcellular location">
    <subcellularLocation>
        <location evidence="7">Cell membrane</location>
        <topology evidence="7">Multi-pass membrane protein</topology>
    </subcellularLocation>
</comment>
<evidence type="ECO:0000256" key="7">
    <source>
        <dbReference type="HAMAP-Rule" id="MF_01147"/>
    </source>
</evidence>
<dbReference type="Proteomes" id="UP000474957">
    <property type="component" value="Unassembled WGS sequence"/>
</dbReference>
<dbReference type="NCBIfam" id="TIGR00544">
    <property type="entry name" value="lgt"/>
    <property type="match status" value="1"/>
</dbReference>
<keyword evidence="9" id="KW-1185">Reference proteome</keyword>
<dbReference type="PANTHER" id="PTHR30589:SF0">
    <property type="entry name" value="PHOSPHATIDYLGLYCEROL--PROLIPOPROTEIN DIACYLGLYCERYL TRANSFERASE"/>
    <property type="match status" value="1"/>
</dbReference>
<proteinExistence type="inferred from homology"/>
<sequence>MLSVLPFPDIDPALFTVTLFGMEFSLRWYALAYIGGLLIGWWLVARLMRRPALWGGTPPMEPKRTEDLLTWMVLGVVLGGRAGFVLFYQWEYYSQNPGAILAVWEGGMSFHGGMLGVLLGIVGFSLVNRLPMVRIGDAIAAVTPVGLFLGRLANFINGELWGRPTDLPWGVVFPGPAAQTCPDLAEICARHPSQLYEAGLEGLLLGLVILWGVSRRGWLQAPGRVTGVFLLGYGLARTFVEGFRQADAQFITEDNPLGHVLQLGEFGLTMGQVLSLPMVAVGLLVLLASRRRR</sequence>
<dbReference type="AlphaFoldDB" id="A0A6L5YZK7"/>
<organism evidence="8 9">
    <name type="scientific">Halovulum marinum</name>
    <dbReference type="NCBI Taxonomy" id="2662447"/>
    <lineage>
        <taxon>Bacteria</taxon>
        <taxon>Pseudomonadati</taxon>
        <taxon>Pseudomonadota</taxon>
        <taxon>Alphaproteobacteria</taxon>
        <taxon>Rhodobacterales</taxon>
        <taxon>Paracoccaceae</taxon>
        <taxon>Halovulum</taxon>
    </lineage>
</organism>
<evidence type="ECO:0000256" key="4">
    <source>
        <dbReference type="ARBA" id="ARBA00022692"/>
    </source>
</evidence>
<feature type="transmembrane region" description="Helical" evidence="7">
    <location>
        <begin position="28"/>
        <end position="47"/>
    </location>
</feature>
<dbReference type="UniPathway" id="UPA00664"/>
<comment type="catalytic activity">
    <reaction evidence="7">
        <text>L-cysteinyl-[prolipoprotein] + a 1,2-diacyl-sn-glycero-3-phospho-(1'-sn-glycerol) = an S-1,2-diacyl-sn-glyceryl-L-cysteinyl-[prolipoprotein] + sn-glycerol 1-phosphate + H(+)</text>
        <dbReference type="Rhea" id="RHEA:56712"/>
        <dbReference type="Rhea" id="RHEA-COMP:14679"/>
        <dbReference type="Rhea" id="RHEA-COMP:14680"/>
        <dbReference type="ChEBI" id="CHEBI:15378"/>
        <dbReference type="ChEBI" id="CHEBI:29950"/>
        <dbReference type="ChEBI" id="CHEBI:57685"/>
        <dbReference type="ChEBI" id="CHEBI:64716"/>
        <dbReference type="ChEBI" id="CHEBI:140658"/>
        <dbReference type="EC" id="2.5.1.145"/>
    </reaction>
</comment>
<gene>
    <name evidence="7" type="primary">lgt</name>
    <name evidence="8" type="ORF">GE300_08675</name>
</gene>
<dbReference type="GO" id="GO:0008961">
    <property type="term" value="F:phosphatidylglycerol-prolipoprotein diacylglyceryl transferase activity"/>
    <property type="evidence" value="ECO:0007669"/>
    <property type="project" value="UniProtKB-UniRule"/>
</dbReference>
<evidence type="ECO:0000313" key="8">
    <source>
        <dbReference type="EMBL" id="MSU89691.1"/>
    </source>
</evidence>
<evidence type="ECO:0000256" key="1">
    <source>
        <dbReference type="ARBA" id="ARBA00007150"/>
    </source>
</evidence>
<keyword evidence="5 7" id="KW-1133">Transmembrane helix</keyword>
<dbReference type="PANTHER" id="PTHR30589">
    <property type="entry name" value="PROLIPOPROTEIN DIACYLGLYCERYL TRANSFERASE"/>
    <property type="match status" value="1"/>
</dbReference>
<dbReference type="GO" id="GO:0005886">
    <property type="term" value="C:plasma membrane"/>
    <property type="evidence" value="ECO:0007669"/>
    <property type="project" value="UniProtKB-SubCell"/>
</dbReference>
<evidence type="ECO:0000256" key="3">
    <source>
        <dbReference type="ARBA" id="ARBA00022679"/>
    </source>
</evidence>
<dbReference type="EC" id="2.5.1.145" evidence="7"/>
<keyword evidence="6 7" id="KW-0472">Membrane</keyword>
<keyword evidence="4 7" id="KW-0812">Transmembrane</keyword>
<feature type="transmembrane region" description="Helical" evidence="7">
    <location>
        <begin position="68"/>
        <end position="88"/>
    </location>
</feature>
<dbReference type="HAMAP" id="MF_01147">
    <property type="entry name" value="Lgt"/>
    <property type="match status" value="1"/>
</dbReference>
<comment type="caution">
    <text evidence="7">Lacks conserved residue(s) required for the propagation of feature annotation.</text>
</comment>
<name>A0A6L5YZK7_9RHOB</name>
<keyword evidence="2 7" id="KW-1003">Cell membrane</keyword>
<keyword evidence="8" id="KW-0449">Lipoprotein</keyword>
<dbReference type="InterPro" id="IPR001640">
    <property type="entry name" value="Lgt"/>
</dbReference>
<evidence type="ECO:0000256" key="6">
    <source>
        <dbReference type="ARBA" id="ARBA00023136"/>
    </source>
</evidence>
<comment type="pathway">
    <text evidence="7">Protein modification; lipoprotein biosynthesis (diacylglyceryl transfer).</text>
</comment>
<keyword evidence="3 7" id="KW-0808">Transferase</keyword>
<accession>A0A6L5YZK7</accession>
<dbReference type="Pfam" id="PF01790">
    <property type="entry name" value="LGT"/>
    <property type="match status" value="1"/>
</dbReference>